<dbReference type="InterPro" id="IPR037346">
    <property type="entry name" value="SOCS7_SOCS"/>
</dbReference>
<dbReference type="Gene3D" id="1.10.750.20">
    <property type="entry name" value="SOCS box"/>
    <property type="match status" value="1"/>
</dbReference>
<dbReference type="InterPro" id="IPR036860">
    <property type="entry name" value="SH2_dom_sf"/>
</dbReference>
<keyword evidence="12" id="KW-1185">Reference proteome</keyword>
<keyword evidence="4 6" id="KW-0727">SH2 domain</keyword>
<dbReference type="PANTHER" id="PTHR10155">
    <property type="entry name" value="PHOSPHATIDYLINOSITOL 3-KINASE REGULATORY SUBUNIT"/>
    <property type="match status" value="1"/>
</dbReference>
<feature type="compositionally biased region" description="Basic residues" evidence="8">
    <location>
        <begin position="454"/>
        <end position="464"/>
    </location>
</feature>
<feature type="compositionally biased region" description="Low complexity" evidence="8">
    <location>
        <begin position="432"/>
        <end position="453"/>
    </location>
</feature>
<feature type="region of interest" description="Disordered" evidence="8">
    <location>
        <begin position="419"/>
        <end position="503"/>
    </location>
</feature>
<evidence type="ECO:0000313" key="11">
    <source>
        <dbReference type="EMBL" id="BFG02417.1"/>
    </source>
</evidence>
<evidence type="ECO:0000256" key="3">
    <source>
        <dbReference type="ARBA" id="ARBA00022786"/>
    </source>
</evidence>
<feature type="compositionally biased region" description="Basic residues" evidence="8">
    <location>
        <begin position="582"/>
        <end position="596"/>
    </location>
</feature>
<feature type="coiled-coil region" evidence="7">
    <location>
        <begin position="541"/>
        <end position="569"/>
    </location>
</feature>
<dbReference type="GO" id="GO:0005942">
    <property type="term" value="C:phosphatidylinositol 3-kinase complex"/>
    <property type="evidence" value="ECO:0007669"/>
    <property type="project" value="TreeGrafter"/>
</dbReference>
<dbReference type="PROSITE" id="PS50001">
    <property type="entry name" value="SH2"/>
    <property type="match status" value="1"/>
</dbReference>
<dbReference type="Gene3D" id="3.30.505.10">
    <property type="entry name" value="SH2 domain"/>
    <property type="match status" value="1"/>
</dbReference>
<evidence type="ECO:0000256" key="2">
    <source>
        <dbReference type="ARBA" id="ARBA00022700"/>
    </source>
</evidence>
<keyword evidence="7" id="KW-0175">Coiled coil</keyword>
<evidence type="ECO:0000256" key="5">
    <source>
        <dbReference type="ARBA" id="ARBA00043952"/>
    </source>
</evidence>
<dbReference type="FunFam" id="3.30.505.10:FF:000079">
    <property type="entry name" value="Suppressor of cytokine signaling 7"/>
    <property type="match status" value="1"/>
</dbReference>
<name>A0AAU9G1U0_DROMD</name>
<comment type="pathway">
    <text evidence="5">Protein modification.</text>
</comment>
<dbReference type="PROSITE" id="PS50225">
    <property type="entry name" value="SOCS"/>
    <property type="match status" value="1"/>
</dbReference>
<dbReference type="SUPFAM" id="SSF158235">
    <property type="entry name" value="SOCS box-like"/>
    <property type="match status" value="1"/>
</dbReference>
<dbReference type="GO" id="GO:0035556">
    <property type="term" value="P:intracellular signal transduction"/>
    <property type="evidence" value="ECO:0007669"/>
    <property type="project" value="InterPro"/>
</dbReference>
<dbReference type="Pfam" id="PF07525">
    <property type="entry name" value="SOCS_box"/>
    <property type="match status" value="1"/>
</dbReference>
<dbReference type="SMART" id="SM00252">
    <property type="entry name" value="SH2"/>
    <property type="match status" value="1"/>
</dbReference>
<feature type="region of interest" description="Disordered" evidence="8">
    <location>
        <begin position="688"/>
        <end position="818"/>
    </location>
</feature>
<evidence type="ECO:0000259" key="10">
    <source>
        <dbReference type="PROSITE" id="PS50225"/>
    </source>
</evidence>
<feature type="region of interest" description="Disordered" evidence="8">
    <location>
        <begin position="574"/>
        <end position="638"/>
    </location>
</feature>
<evidence type="ECO:0000313" key="12">
    <source>
        <dbReference type="Proteomes" id="UP001500889"/>
    </source>
</evidence>
<evidence type="ECO:0000259" key="9">
    <source>
        <dbReference type="PROSITE" id="PS50001"/>
    </source>
</evidence>
<dbReference type="InterPro" id="IPR036036">
    <property type="entry name" value="SOCS_box-like_dom_sf"/>
</dbReference>
<dbReference type="InterPro" id="IPR001496">
    <property type="entry name" value="SOCS_box"/>
</dbReference>
<dbReference type="Pfam" id="PF00017">
    <property type="entry name" value="SH2"/>
    <property type="match status" value="1"/>
</dbReference>
<feature type="compositionally biased region" description="Low complexity" evidence="8">
    <location>
        <begin position="873"/>
        <end position="899"/>
    </location>
</feature>
<dbReference type="GO" id="GO:0009968">
    <property type="term" value="P:negative regulation of signal transduction"/>
    <property type="evidence" value="ECO:0007669"/>
    <property type="project" value="UniProtKB-KW"/>
</dbReference>
<organism evidence="11 12">
    <name type="scientific">Drosophila madeirensis</name>
    <name type="common">Fruit fly</name>
    <dbReference type="NCBI Taxonomy" id="30013"/>
    <lineage>
        <taxon>Eukaryota</taxon>
        <taxon>Metazoa</taxon>
        <taxon>Ecdysozoa</taxon>
        <taxon>Arthropoda</taxon>
        <taxon>Hexapoda</taxon>
        <taxon>Insecta</taxon>
        <taxon>Pterygota</taxon>
        <taxon>Neoptera</taxon>
        <taxon>Endopterygota</taxon>
        <taxon>Diptera</taxon>
        <taxon>Brachycera</taxon>
        <taxon>Muscomorpha</taxon>
        <taxon>Ephydroidea</taxon>
        <taxon>Drosophilidae</taxon>
        <taxon>Drosophila</taxon>
        <taxon>Sophophora</taxon>
    </lineage>
</organism>
<feature type="compositionally biased region" description="Low complexity" evidence="8">
    <location>
        <begin position="597"/>
        <end position="608"/>
    </location>
</feature>
<dbReference type="CDD" id="cd03741">
    <property type="entry name" value="SOCS_SOCS7"/>
    <property type="match status" value="1"/>
</dbReference>
<proteinExistence type="predicted"/>
<evidence type="ECO:0000256" key="4">
    <source>
        <dbReference type="ARBA" id="ARBA00022999"/>
    </source>
</evidence>
<feature type="compositionally biased region" description="Low complexity" evidence="8">
    <location>
        <begin position="742"/>
        <end position="777"/>
    </location>
</feature>
<reference evidence="11 12" key="1">
    <citation type="submission" date="2024-02" db="EMBL/GenBank/DDBJ databases">
        <title>A chromosome-level genome assembly of Drosophila madeirensis, a fruit fly species endemic to Madeira island.</title>
        <authorList>
            <person name="Tomihara K."/>
            <person name="Llopart A."/>
            <person name="Yamamoto D."/>
        </authorList>
    </citation>
    <scope>NUCLEOTIDE SEQUENCE [LARGE SCALE GENOMIC DNA]</scope>
    <source>
        <strain evidence="11 12">RF1</strain>
    </source>
</reference>
<evidence type="ECO:0000256" key="7">
    <source>
        <dbReference type="SAM" id="Coils"/>
    </source>
</evidence>
<sequence>MWLPKIYRLASEKMESSIKLKDNNSNPSSNSNGNNGAGAATAAGGGGGGGGGSSGCGSGSGGGGVCVSSICSSDSFSIMPPPHHELVSANSIELNAAASLSDDSGVPLTTNSSISSGDSYRIGMCKFEIEMVESDGEVSQFDSLDNCSEGGMSAENFNTLKKGPLAPIDPPPEFQDSPQTTLVRSISKNIVNSLRRWTSSQSSFEHLKDDVTTATTTTTTSTKVAVEPPTKSAAAVAVAVAVMARTEPAEQSQAKICQIEVMESTHLSLKESYAINKHLYVSDSILNSHTDNIYDEPNNIISSSLGNSVDLLEDEGCSDQSSCSPLPSPPPPVSIIKIKQTLCPYYQDHTRYFKAIPTEQDSIASAKAAAAAASQQRFNFNAAGLSEIHDYDLYYGARRQPPADNSSLSLQRRQATLYSPLGGHTSHCHYHNNNNSNSNSSSQGHYNHPYNSHPHPHHHHHHHYSGGTAASSHAHGQRPNSRNSLNSRLSSSHNSLNVSSANKPDDSIFITQAMSHDALFTREISDFYNVPIDSDIYAFPVDMIEQQQQQQLEKEKEKEKERLVTAAAVTVAGSGAPPYHKAASRRNKRNKRKQRHGGTTAAGAGTETSDGDGEKSGKHGKYRTPVGQGQGLGQMSESSEPLHMTLDEVKQFYHTLYSDAGKSCASSGGGPKPMMVKSSNETIWSVSTATTNATTTTARTRSSVGTSNRSTNAAGAGGGGSASDGGKYLSKQSKHNLDNDKLNNNNNNNNQQTPSQQQQQQLQQQQQQNLQQPQQQPSEKPPAGELQLHLQMQHHQQQQQQQQHPNNKHVVHSEKKSQFTLNLKQKFCSIFRFRRNHHSRCRAAAASVAAANAAANANATSATLAVEATALTAESQDQESSPAAAAGATTATPAAPGESSSDEGLKKFQSRALPPLPKKAAAYAIDEAVEQPEQEDQQQKKQPGGPEPRALQFTSSIEKVKDYGWYWGPLSGEAAEKVLSNEPDGSFIVRDSSDDHYIFSLSFKLNNCVRHVRIEQDQGTFSFGSYAKFKSQTITEFIEKAVEHSRSGRYLFFLHRRPEHGPMRVQLTNPVSRFKHVQSLQHMCRFVILKAVIRKDLIQTLPLPRRLLDYLNYKHCYSEQVESDSSHSQISGDGTM</sequence>
<dbReference type="Proteomes" id="UP001500889">
    <property type="component" value="Chromosome A"/>
</dbReference>
<dbReference type="AlphaFoldDB" id="A0AAU9G1U0"/>
<evidence type="ECO:0008006" key="13">
    <source>
        <dbReference type="Google" id="ProtNLM"/>
    </source>
</evidence>
<feature type="region of interest" description="Disordered" evidence="8">
    <location>
        <begin position="16"/>
        <end position="54"/>
    </location>
</feature>
<dbReference type="FunFam" id="1.10.750.20:FF:000002">
    <property type="entry name" value="Suppressor of cytokine signaling 2"/>
    <property type="match status" value="1"/>
</dbReference>
<dbReference type="InterPro" id="IPR035866">
    <property type="entry name" value="SOCS7_SH2"/>
</dbReference>
<dbReference type="SMART" id="SM00253">
    <property type="entry name" value="SOCS"/>
    <property type="match status" value="1"/>
</dbReference>
<feature type="domain" description="SOCS box" evidence="10">
    <location>
        <begin position="1066"/>
        <end position="1117"/>
    </location>
</feature>
<evidence type="ECO:0000256" key="1">
    <source>
        <dbReference type="ARBA" id="ARBA00022604"/>
    </source>
</evidence>
<feature type="compositionally biased region" description="Low complexity" evidence="8">
    <location>
        <begin position="688"/>
        <end position="707"/>
    </location>
</feature>
<dbReference type="SUPFAM" id="SSF55550">
    <property type="entry name" value="SH2 domain"/>
    <property type="match status" value="1"/>
</dbReference>
<dbReference type="EMBL" id="AP029266">
    <property type="protein sequence ID" value="BFG02417.1"/>
    <property type="molecule type" value="Genomic_DNA"/>
</dbReference>
<dbReference type="InterPro" id="IPR000980">
    <property type="entry name" value="SH2"/>
</dbReference>
<dbReference type="PANTHER" id="PTHR10155:SF5">
    <property type="entry name" value="SUPPRESSOR OF CYTOKINE SIGNALING 7"/>
    <property type="match status" value="1"/>
</dbReference>
<dbReference type="GO" id="GO:0046854">
    <property type="term" value="P:phosphatidylinositol phosphate biosynthetic process"/>
    <property type="evidence" value="ECO:0007669"/>
    <property type="project" value="TreeGrafter"/>
</dbReference>
<evidence type="ECO:0000256" key="6">
    <source>
        <dbReference type="PROSITE-ProRule" id="PRU00191"/>
    </source>
</evidence>
<accession>A0AAU9G1U0</accession>
<gene>
    <name evidence="11" type="ORF">DMAD_01923</name>
</gene>
<feature type="region of interest" description="Disordered" evidence="8">
    <location>
        <begin position="873"/>
        <end position="906"/>
    </location>
</feature>
<feature type="compositionally biased region" description="Low complexity" evidence="8">
    <location>
        <begin position="786"/>
        <end position="804"/>
    </location>
</feature>
<keyword evidence="1" id="KW-0341">Growth regulation</keyword>
<feature type="compositionally biased region" description="Gly residues" evidence="8">
    <location>
        <begin position="43"/>
        <end position="54"/>
    </location>
</feature>
<dbReference type="SMART" id="SM00969">
    <property type="entry name" value="SOCS_box"/>
    <property type="match status" value="1"/>
</dbReference>
<evidence type="ECO:0000256" key="8">
    <source>
        <dbReference type="SAM" id="MobiDB-lite"/>
    </source>
</evidence>
<dbReference type="CDD" id="cd10388">
    <property type="entry name" value="SH2_SOCS7"/>
    <property type="match status" value="1"/>
</dbReference>
<feature type="region of interest" description="Disordered" evidence="8">
    <location>
        <begin position="930"/>
        <end position="950"/>
    </location>
</feature>
<feature type="compositionally biased region" description="Low complexity" evidence="8">
    <location>
        <begin position="465"/>
        <end position="502"/>
    </location>
</feature>
<protein>
    <recommendedName>
        <fullName evidence="13">Suppressor of cytokine signaling 7</fullName>
    </recommendedName>
</protein>
<keyword evidence="3" id="KW-0833">Ubl conjugation pathway</keyword>
<keyword evidence="2" id="KW-0734">Signal transduction inhibitor</keyword>
<feature type="domain" description="SH2" evidence="9">
    <location>
        <begin position="965"/>
        <end position="1071"/>
    </location>
</feature>
<feature type="compositionally biased region" description="Low complexity" evidence="8">
    <location>
        <begin position="23"/>
        <end position="42"/>
    </location>
</feature>
<dbReference type="GO" id="GO:0046935">
    <property type="term" value="F:1-phosphatidylinositol-3-kinase regulator activity"/>
    <property type="evidence" value="ECO:0007669"/>
    <property type="project" value="TreeGrafter"/>
</dbReference>